<dbReference type="Pfam" id="PF00884">
    <property type="entry name" value="Sulfatase"/>
    <property type="match status" value="1"/>
</dbReference>
<dbReference type="InterPro" id="IPR050738">
    <property type="entry name" value="Sulfatase"/>
</dbReference>
<evidence type="ECO:0000256" key="2">
    <source>
        <dbReference type="ARBA" id="ARBA00022801"/>
    </source>
</evidence>
<dbReference type="GO" id="GO:0004065">
    <property type="term" value="F:arylsulfatase activity"/>
    <property type="evidence" value="ECO:0007669"/>
    <property type="project" value="TreeGrafter"/>
</dbReference>
<name>A0A6C0REL9_9BACT</name>
<dbReference type="PANTHER" id="PTHR42693:SF53">
    <property type="entry name" value="ENDO-4-O-SULFATASE"/>
    <property type="match status" value="1"/>
</dbReference>
<evidence type="ECO:0000256" key="1">
    <source>
        <dbReference type="ARBA" id="ARBA00008779"/>
    </source>
</evidence>
<keyword evidence="5" id="KW-1185">Reference proteome</keyword>
<keyword evidence="2 4" id="KW-0378">Hydrolase</keyword>
<evidence type="ECO:0000313" key="4">
    <source>
        <dbReference type="EMBL" id="QIA07973.1"/>
    </source>
</evidence>
<accession>A0A6C0REL9</accession>
<feature type="domain" description="Sulfatase N-terminal" evidence="3">
    <location>
        <begin position="21"/>
        <end position="114"/>
    </location>
</feature>
<dbReference type="PANTHER" id="PTHR42693">
    <property type="entry name" value="ARYLSULFATASE FAMILY MEMBER"/>
    <property type="match status" value="1"/>
</dbReference>
<gene>
    <name evidence="4" type="ORF">G0Q07_09640</name>
</gene>
<dbReference type="SUPFAM" id="SSF53649">
    <property type="entry name" value="Alkaline phosphatase-like"/>
    <property type="match status" value="1"/>
</dbReference>
<organism evidence="4 5">
    <name type="scientific">Draconibacterium halophilum</name>
    <dbReference type="NCBI Taxonomy" id="2706887"/>
    <lineage>
        <taxon>Bacteria</taxon>
        <taxon>Pseudomonadati</taxon>
        <taxon>Bacteroidota</taxon>
        <taxon>Bacteroidia</taxon>
        <taxon>Marinilabiliales</taxon>
        <taxon>Prolixibacteraceae</taxon>
        <taxon>Draconibacterium</taxon>
    </lineage>
</organism>
<dbReference type="Proteomes" id="UP000474630">
    <property type="component" value="Chromosome"/>
</dbReference>
<dbReference type="RefSeq" id="WP_163345894.1">
    <property type="nucleotide sequence ID" value="NZ_CP048409.1"/>
</dbReference>
<dbReference type="EMBL" id="CP048409">
    <property type="protein sequence ID" value="QIA07973.1"/>
    <property type="molecule type" value="Genomic_DNA"/>
</dbReference>
<dbReference type="InterPro" id="IPR017850">
    <property type="entry name" value="Alkaline_phosphatase_core_sf"/>
</dbReference>
<dbReference type="KEGG" id="drc:G0Q07_09640"/>
<dbReference type="GO" id="GO:0016740">
    <property type="term" value="F:transferase activity"/>
    <property type="evidence" value="ECO:0007669"/>
    <property type="project" value="UniProtKB-KW"/>
</dbReference>
<protein>
    <submittedName>
        <fullName evidence="4">Sulfatase-like hydrolase/transferase</fullName>
    </submittedName>
</protein>
<proteinExistence type="inferred from homology"/>
<sequence length="122" mass="13489">MFNCFFLVGGCSSHKGKDKNPNIIYILTDDLGYGDVSVFNEQSKINTPNIDRLAAEGIQFTDAHTSSVVCTPRYGILTGRYNWRSTLKSGVLTGTSKALITRNRTTVAHLLQKNNSRCSTKK</sequence>
<dbReference type="InterPro" id="IPR000917">
    <property type="entry name" value="Sulfatase_N"/>
</dbReference>
<dbReference type="Gene3D" id="3.40.720.10">
    <property type="entry name" value="Alkaline Phosphatase, subunit A"/>
    <property type="match status" value="1"/>
</dbReference>
<keyword evidence="4" id="KW-0808">Transferase</keyword>
<comment type="similarity">
    <text evidence="1">Belongs to the sulfatase family.</text>
</comment>
<dbReference type="AlphaFoldDB" id="A0A6C0REL9"/>
<evidence type="ECO:0000313" key="5">
    <source>
        <dbReference type="Proteomes" id="UP000474630"/>
    </source>
</evidence>
<reference evidence="4 5" key="1">
    <citation type="submission" date="2020-02" db="EMBL/GenBank/DDBJ databases">
        <title>Genome sequencing for Draconibacterium sp. strain M1.</title>
        <authorList>
            <person name="Park S.-J."/>
        </authorList>
    </citation>
    <scope>NUCLEOTIDE SEQUENCE [LARGE SCALE GENOMIC DNA]</scope>
    <source>
        <strain evidence="4 5">M1</strain>
    </source>
</reference>
<evidence type="ECO:0000259" key="3">
    <source>
        <dbReference type="Pfam" id="PF00884"/>
    </source>
</evidence>